<dbReference type="RefSeq" id="XP_052943786.1">
    <property type="nucleotide sequence ID" value="XM_053090222.1"/>
</dbReference>
<evidence type="ECO:0000313" key="2">
    <source>
        <dbReference type="Proteomes" id="UP001164286"/>
    </source>
</evidence>
<comment type="caution">
    <text evidence="1">The sequence shown here is derived from an EMBL/GenBank/DDBJ whole genome shotgun (WGS) entry which is preliminary data.</text>
</comment>
<reference evidence="1" key="1">
    <citation type="journal article" date="2022" name="G3 (Bethesda)">
        <title>High quality genome of the basidiomycete yeast Dioszegia hungarica PDD-24b-2 isolated from cloud water.</title>
        <authorList>
            <person name="Jarrige D."/>
            <person name="Haridas S."/>
            <person name="Bleykasten-Grosshans C."/>
            <person name="Joly M."/>
            <person name="Nadalig T."/>
            <person name="Sancelme M."/>
            <person name="Vuilleumier S."/>
            <person name="Grigoriev I.V."/>
            <person name="Amato P."/>
            <person name="Bringel F."/>
        </authorList>
    </citation>
    <scope>NUCLEOTIDE SEQUENCE</scope>
    <source>
        <strain evidence="1">PDD-24b-2</strain>
    </source>
</reference>
<dbReference type="GeneID" id="77729427"/>
<accession>A0AA38H749</accession>
<keyword evidence="2" id="KW-1185">Reference proteome</keyword>
<evidence type="ECO:0000313" key="1">
    <source>
        <dbReference type="EMBL" id="KAI9634009.1"/>
    </source>
</evidence>
<proteinExistence type="predicted"/>
<name>A0AA38H749_9TREE</name>
<protein>
    <submittedName>
        <fullName evidence="1">Uncharacterized protein</fullName>
    </submittedName>
</protein>
<dbReference type="Proteomes" id="UP001164286">
    <property type="component" value="Unassembled WGS sequence"/>
</dbReference>
<dbReference type="EMBL" id="JAKWFO010000008">
    <property type="protein sequence ID" value="KAI9634009.1"/>
    <property type="molecule type" value="Genomic_DNA"/>
</dbReference>
<dbReference type="SUPFAM" id="SSF51197">
    <property type="entry name" value="Clavaminate synthase-like"/>
    <property type="match status" value="1"/>
</dbReference>
<dbReference type="AlphaFoldDB" id="A0AA38H749"/>
<gene>
    <name evidence="1" type="ORF">MKK02DRAFT_38681</name>
</gene>
<sequence>MTDSKYKHLTDTEAQHFLEHGWVRIPNAIDPQYFSWLDDFWPRAGMDPGDKSTWVPEYIKLPRHREARCEEFCPEAWPKILDIVGGEDKIDPVRERWFGDQFIVNFGYAKQLYEAPEGIDPPLEHLYTHLGKCEKLSTVVANKGDLIITHSLLPHTYTPNHCHFPRIITNPHVNLVEPWDLNRPDRNYTLCEQVILRALGRESIPEYKPTRERLAYYPRTAFFKRERVKGELERMIAAAEAKGGSKADVDSVYLRGEEAIKEHERRNGYDKEFGPNGVLSKYDVDGKARAPVTITKQQVV</sequence>
<organism evidence="1 2">
    <name type="scientific">Dioszegia hungarica</name>
    <dbReference type="NCBI Taxonomy" id="4972"/>
    <lineage>
        <taxon>Eukaryota</taxon>
        <taxon>Fungi</taxon>
        <taxon>Dikarya</taxon>
        <taxon>Basidiomycota</taxon>
        <taxon>Agaricomycotina</taxon>
        <taxon>Tremellomycetes</taxon>
        <taxon>Tremellales</taxon>
        <taxon>Bulleribasidiaceae</taxon>
        <taxon>Dioszegia</taxon>
    </lineage>
</organism>